<evidence type="ECO:0000313" key="2">
    <source>
        <dbReference type="EMBL" id="GEL20706.1"/>
    </source>
</evidence>
<dbReference type="RefSeq" id="WP_028931331.1">
    <property type="nucleotide sequence ID" value="NZ_AUII01000024.1"/>
</dbReference>
<dbReference type="Proteomes" id="UP000321328">
    <property type="component" value="Unassembled WGS sequence"/>
</dbReference>
<proteinExistence type="predicted"/>
<name>A0A511D7F3_9PSEU</name>
<protein>
    <submittedName>
        <fullName evidence="2">Uncharacterized protein</fullName>
    </submittedName>
</protein>
<comment type="caution">
    <text evidence="2">The sequence shown here is derived from an EMBL/GenBank/DDBJ whole genome shotgun (WGS) entry which is preliminary data.</text>
</comment>
<keyword evidence="3" id="KW-1185">Reference proteome</keyword>
<sequence length="65" mass="6953">MAARQHVSDLQQVDPADSTDRSPSAQHVQLLAALHGPGVDDLKDDVGRERPPVEEAPTDTLLTPS</sequence>
<gene>
    <name evidence="2" type="ORF">PA7_45430</name>
</gene>
<organism evidence="2 3">
    <name type="scientific">Pseudonocardia asaccharolytica DSM 44247 = NBRC 16224</name>
    <dbReference type="NCBI Taxonomy" id="1123024"/>
    <lineage>
        <taxon>Bacteria</taxon>
        <taxon>Bacillati</taxon>
        <taxon>Actinomycetota</taxon>
        <taxon>Actinomycetes</taxon>
        <taxon>Pseudonocardiales</taxon>
        <taxon>Pseudonocardiaceae</taxon>
        <taxon>Pseudonocardia</taxon>
    </lineage>
</organism>
<dbReference type="AlphaFoldDB" id="A0A511D7F3"/>
<accession>A0A511D7F3</accession>
<evidence type="ECO:0000313" key="3">
    <source>
        <dbReference type="Proteomes" id="UP000321328"/>
    </source>
</evidence>
<dbReference type="EMBL" id="BJVI01000086">
    <property type="protein sequence ID" value="GEL20706.1"/>
    <property type="molecule type" value="Genomic_DNA"/>
</dbReference>
<reference evidence="2 3" key="1">
    <citation type="submission" date="2019-07" db="EMBL/GenBank/DDBJ databases">
        <title>Whole genome shotgun sequence of Pseudonocardia asaccharolytica NBRC 16224.</title>
        <authorList>
            <person name="Hosoyama A."/>
            <person name="Uohara A."/>
            <person name="Ohji S."/>
            <person name="Ichikawa N."/>
        </authorList>
    </citation>
    <scope>NUCLEOTIDE SEQUENCE [LARGE SCALE GENOMIC DNA]</scope>
    <source>
        <strain evidence="2 3">NBRC 16224</strain>
    </source>
</reference>
<feature type="region of interest" description="Disordered" evidence="1">
    <location>
        <begin position="1"/>
        <end position="65"/>
    </location>
</feature>
<evidence type="ECO:0000256" key="1">
    <source>
        <dbReference type="SAM" id="MobiDB-lite"/>
    </source>
</evidence>
<feature type="compositionally biased region" description="Basic and acidic residues" evidence="1">
    <location>
        <begin position="38"/>
        <end position="53"/>
    </location>
</feature>